<dbReference type="Proteomes" id="UP000515204">
    <property type="component" value="Unplaced"/>
</dbReference>
<organism evidence="1 2">
    <name type="scientific">Dinoponera quadriceps</name>
    <name type="common">South American ant</name>
    <dbReference type="NCBI Taxonomy" id="609295"/>
    <lineage>
        <taxon>Eukaryota</taxon>
        <taxon>Metazoa</taxon>
        <taxon>Ecdysozoa</taxon>
        <taxon>Arthropoda</taxon>
        <taxon>Hexapoda</taxon>
        <taxon>Insecta</taxon>
        <taxon>Pterygota</taxon>
        <taxon>Neoptera</taxon>
        <taxon>Endopterygota</taxon>
        <taxon>Hymenoptera</taxon>
        <taxon>Apocrita</taxon>
        <taxon>Aculeata</taxon>
        <taxon>Formicoidea</taxon>
        <taxon>Formicidae</taxon>
        <taxon>Ponerinae</taxon>
        <taxon>Ponerini</taxon>
        <taxon>Dinoponera</taxon>
    </lineage>
</organism>
<reference evidence="2" key="1">
    <citation type="submission" date="2025-08" db="UniProtKB">
        <authorList>
            <consortium name="RefSeq"/>
        </authorList>
    </citation>
    <scope>IDENTIFICATION</scope>
</reference>
<accession>A0A6P3XER8</accession>
<sequence>MVDSNEKCVEITAIRMAMNNTSQLSCLDEERKSEKIVKRRSSVFRRQSVLFDRQESGHEILNSGIGFVSGKNKEDAQADAETFNLEKYIEKLKQERKDWLQEYRNRRIQRKNLTKQKAIVEKQRQLLDMNILTDSERAFVKARPNYEYICNNSRKLPDLALRISMLSQLVCKLDKRFMEKMESNISRATKKLIEMSKQN</sequence>
<evidence type="ECO:0000313" key="2">
    <source>
        <dbReference type="RefSeq" id="XP_014476712.1"/>
    </source>
</evidence>
<dbReference type="KEGG" id="dqu:106745533"/>
<dbReference type="AlphaFoldDB" id="A0A6P3XER8"/>
<dbReference type="GeneID" id="106745533"/>
<proteinExistence type="predicted"/>
<evidence type="ECO:0000313" key="1">
    <source>
        <dbReference type="Proteomes" id="UP000515204"/>
    </source>
</evidence>
<gene>
    <name evidence="2" type="primary">LOC106745533</name>
</gene>
<dbReference type="OrthoDB" id="7696821at2759"/>
<dbReference type="RefSeq" id="XP_014476712.1">
    <property type="nucleotide sequence ID" value="XM_014621226.1"/>
</dbReference>
<name>A0A6P3XER8_DINQU</name>
<keyword evidence="1" id="KW-1185">Reference proteome</keyword>
<protein>
    <submittedName>
        <fullName evidence="2">Uncharacterized protein LOC106745533</fullName>
    </submittedName>
</protein>